<reference evidence="2 3" key="1">
    <citation type="submission" date="2010-03" db="EMBL/GenBank/DDBJ databases">
        <authorList>
            <consortium name="The Broad Institute Genome Sequencing Platform"/>
            <person name="Ward D."/>
            <person name="Earl A."/>
            <person name="Feldgarden M."/>
            <person name="Gevers D."/>
            <person name="Young S."/>
            <person name="Zeng Q."/>
            <person name="Koehrsen M."/>
            <person name="Alvarado L."/>
            <person name="Berlin A.M."/>
            <person name="Borenstein D."/>
            <person name="Chapman S.B."/>
            <person name="Chen Z."/>
            <person name="Engels R."/>
            <person name="Freedman E."/>
            <person name="Gellesch M."/>
            <person name="Goldberg J."/>
            <person name="Griggs A."/>
            <person name="Gujja S."/>
            <person name="Heilman E.R."/>
            <person name="Heiman D.I."/>
            <person name="Hepburn T.A."/>
            <person name="Howarth C."/>
            <person name="Jen D."/>
            <person name="Larson L."/>
            <person name="Mehta T."/>
            <person name="Park D."/>
            <person name="Pearson M."/>
            <person name="Richards J."/>
            <person name="Roberts A."/>
            <person name="Saif S."/>
            <person name="Shea T.D."/>
            <person name="Shenoy N."/>
            <person name="Sisk P."/>
            <person name="Stolte C."/>
            <person name="Sykes S.N."/>
            <person name="Walk T."/>
            <person name="White J."/>
            <person name="Yandava C."/>
            <person name="Izard J."/>
            <person name="Baranova O.V."/>
            <person name="Blanton J.M."/>
            <person name="Tanner A.C."/>
            <person name="Dewhirst F."/>
            <person name="Haas B."/>
            <person name="Nusbaum C."/>
            <person name="Birren B."/>
        </authorList>
    </citation>
    <scope>NUCLEOTIDE SEQUENCE [LARGE SCALE GENOMIC DNA]</scope>
    <source>
        <strain evidence="2 3">ATCC 29453</strain>
    </source>
</reference>
<dbReference type="SUPFAM" id="SSF55166">
    <property type="entry name" value="Hedgehog/DD-peptidase"/>
    <property type="match status" value="1"/>
</dbReference>
<sequence length="229" mass="25553">MENLETLENQEIELTKTELQECDSHEFACDNLTKAAMIAPEIQSIPAPIAAKNPEDWVTENFTWREFLHSQTAERLGLKNEPTASEKQNIQALAGWLEKLRALLAEKYGRMIPIRITSGFRSHAVNRAVGGAPTSAHRFGNAADIQAVGLSVKQLAYDIFEFIQSGKLPKLDQLIREMPRHGGQWVHIGLKNHNGAVRNQILLYEWKASAAKNAYISVAALKKVETNLA</sequence>
<dbReference type="STRING" id="641147.HMPREF9021_01742"/>
<evidence type="ECO:0000259" key="1">
    <source>
        <dbReference type="Pfam" id="PF08291"/>
    </source>
</evidence>
<dbReference type="Gene3D" id="3.30.1380.10">
    <property type="match status" value="1"/>
</dbReference>
<feature type="domain" description="Peptidase M15A C-terminal" evidence="1">
    <location>
        <begin position="61"/>
        <end position="156"/>
    </location>
</feature>
<organism evidence="2 3">
    <name type="scientific">Simonsiella muelleri ATCC 29453</name>
    <dbReference type="NCBI Taxonomy" id="641147"/>
    <lineage>
        <taxon>Bacteria</taxon>
        <taxon>Pseudomonadati</taxon>
        <taxon>Pseudomonadota</taxon>
        <taxon>Betaproteobacteria</taxon>
        <taxon>Neisseriales</taxon>
        <taxon>Neisseriaceae</taxon>
        <taxon>Simonsiella</taxon>
    </lineage>
</organism>
<keyword evidence="3" id="KW-1185">Reference proteome</keyword>
<dbReference type="EMBL" id="ADCY02000035">
    <property type="protein sequence ID" value="EFG30455.2"/>
    <property type="molecule type" value="Genomic_DNA"/>
</dbReference>
<evidence type="ECO:0000313" key="3">
    <source>
        <dbReference type="Proteomes" id="UP000017813"/>
    </source>
</evidence>
<accession>V9HLK9</accession>
<dbReference type="HOGENOM" id="CLU_1293593_0_0_4"/>
<gene>
    <name evidence="2" type="ORF">HMPREF9021_01742</name>
</gene>
<evidence type="ECO:0000313" key="2">
    <source>
        <dbReference type="EMBL" id="EFG30455.2"/>
    </source>
</evidence>
<proteinExistence type="predicted"/>
<dbReference type="InterPro" id="IPR009045">
    <property type="entry name" value="Zn_M74/Hedgehog-like"/>
</dbReference>
<comment type="caution">
    <text evidence="2">The sequence shown here is derived from an EMBL/GenBank/DDBJ whole genome shotgun (WGS) entry which is preliminary data.</text>
</comment>
<protein>
    <recommendedName>
        <fullName evidence="1">Peptidase M15A C-terminal domain-containing protein</fullName>
    </recommendedName>
</protein>
<dbReference type="AlphaFoldDB" id="V9HLK9"/>
<dbReference type="Proteomes" id="UP000017813">
    <property type="component" value="Unassembled WGS sequence"/>
</dbReference>
<dbReference type="InterPro" id="IPR013230">
    <property type="entry name" value="Peptidase_M15A_C"/>
</dbReference>
<reference evidence="2 3" key="2">
    <citation type="submission" date="2011-10" db="EMBL/GenBank/DDBJ databases">
        <title>The Genome Sequence of Simonsiella muelleri ATCC 29453.</title>
        <authorList>
            <consortium name="The Broad Institute Genome Sequencing Platform"/>
            <consortium name="The Broad Institute Genome Sequencing Center for Infectious Disease"/>
            <person name="Earl A."/>
            <person name="Ward D."/>
            <person name="Feldgarden M."/>
            <person name="Gevers D."/>
            <person name="Izard J."/>
            <person name="Baranova O.V."/>
            <person name="Blanton J.M."/>
            <person name="Tanner A.C."/>
            <person name="Dewhirst F."/>
            <person name="Young S.K."/>
            <person name="Zeng Q."/>
            <person name="Gargeya S."/>
            <person name="Fitzgerald M."/>
            <person name="Haas B."/>
            <person name="Abouelleil A."/>
            <person name="Alvarado L."/>
            <person name="Arachchi H.M."/>
            <person name="Berlin A."/>
            <person name="Brown A."/>
            <person name="Chapman S.B."/>
            <person name="Chen Z."/>
            <person name="Dunbar C."/>
            <person name="Freedman E."/>
            <person name="Gearin G."/>
            <person name="Goldberg J."/>
            <person name="Griggs A."/>
            <person name="Gujja S."/>
            <person name="Heiman D."/>
            <person name="Howarth C."/>
            <person name="Larson L."/>
            <person name="Lui A."/>
            <person name="MacDonald P.J.P."/>
            <person name="Montmayeur A."/>
            <person name="Murphy C."/>
            <person name="Neiman D."/>
            <person name="Pearson M."/>
            <person name="Priest M."/>
            <person name="Roberts A."/>
            <person name="Saif S."/>
            <person name="Shea T."/>
            <person name="Shenoy N."/>
            <person name="Sisk P."/>
            <person name="Stolte C."/>
            <person name="Sykes S."/>
            <person name="Wortman J."/>
            <person name="Nusbaum C."/>
            <person name="Birren B."/>
        </authorList>
    </citation>
    <scope>NUCLEOTIDE SEQUENCE [LARGE SCALE GENOMIC DNA]</scope>
    <source>
        <strain evidence="2 3">ATCC 29453</strain>
    </source>
</reference>
<dbReference type="Pfam" id="PF08291">
    <property type="entry name" value="Peptidase_M15_3"/>
    <property type="match status" value="1"/>
</dbReference>
<dbReference type="RefSeq" id="WP_002642147.1">
    <property type="nucleotide sequence ID" value="NZ_CP019448.1"/>
</dbReference>
<dbReference type="KEGG" id="smur:BWP33_08185"/>
<name>V9HLK9_9NEIS</name>
<dbReference type="eggNOG" id="COG3108">
    <property type="taxonomic scope" value="Bacteria"/>
</dbReference>